<reference evidence="4" key="1">
    <citation type="journal article" date="2019" name="Int. J. Syst. Evol. Microbiol.">
        <title>The Global Catalogue of Microorganisms (GCM) 10K type strain sequencing project: providing services to taxonomists for standard genome sequencing and annotation.</title>
        <authorList>
            <consortium name="The Broad Institute Genomics Platform"/>
            <consortium name="The Broad Institute Genome Sequencing Center for Infectious Disease"/>
            <person name="Wu L."/>
            <person name="Ma J."/>
        </authorList>
    </citation>
    <scope>NUCLEOTIDE SEQUENCE [LARGE SCALE GENOMIC DNA]</scope>
    <source>
        <strain evidence="4">CECT 8531</strain>
    </source>
</reference>
<keyword evidence="4" id="KW-1185">Reference proteome</keyword>
<proteinExistence type="predicted"/>
<keyword evidence="1" id="KW-0472">Membrane</keyword>
<gene>
    <name evidence="3" type="ORF">ACFOWX_08600</name>
</gene>
<keyword evidence="2" id="KW-0732">Signal</keyword>
<feature type="transmembrane region" description="Helical" evidence="1">
    <location>
        <begin position="205"/>
        <end position="223"/>
    </location>
</feature>
<feature type="transmembrane region" description="Helical" evidence="1">
    <location>
        <begin position="145"/>
        <end position="169"/>
    </location>
</feature>
<dbReference type="Proteomes" id="UP001595887">
    <property type="component" value="Unassembled WGS sequence"/>
</dbReference>
<sequence>MFRWIAAFLMVLWTTASPVHADELRPGYLEFTQKDESNWSLIWKAPIKGGLTPQTQPILPAGCTDRYKPRRNLSAGAVLSVHAISCADSVAGKTIGLSNMDIAQTDILVRVAPLNKPVQTMRLTASQPTAQIAAKASSVNVAKTYFVIGVEHILFGFDHLLFVIALLLLIGGGWRVVKAVTAFTLAHSITLVGSILGYMGLPQRPVEAIIALSILFLAVEIIKRDPEKPRLSERLPWIVAFVFGLLHGFGFAGALSEIGLPEGDVPMALLTFNLGVEAGQLLIVAACLGILWLLRRYAIAFMRPAITVATYAIGITASFWLFDRLL</sequence>
<dbReference type="InterPro" id="IPR032809">
    <property type="entry name" value="Put_HupE_UreJ"/>
</dbReference>
<name>A0ABV8RGB2_9SPHN</name>
<feature type="transmembrane region" description="Helical" evidence="1">
    <location>
        <begin position="301"/>
        <end position="322"/>
    </location>
</feature>
<evidence type="ECO:0000256" key="1">
    <source>
        <dbReference type="SAM" id="Phobius"/>
    </source>
</evidence>
<comment type="caution">
    <text evidence="3">The sequence shown here is derived from an EMBL/GenBank/DDBJ whole genome shotgun (WGS) entry which is preliminary data.</text>
</comment>
<feature type="transmembrane region" description="Helical" evidence="1">
    <location>
        <begin position="235"/>
        <end position="255"/>
    </location>
</feature>
<keyword evidence="1" id="KW-1133">Transmembrane helix</keyword>
<protein>
    <submittedName>
        <fullName evidence="3">HupE/UreJ family protein</fullName>
    </submittedName>
</protein>
<feature type="transmembrane region" description="Helical" evidence="1">
    <location>
        <begin position="267"/>
        <end position="294"/>
    </location>
</feature>
<evidence type="ECO:0000313" key="4">
    <source>
        <dbReference type="Proteomes" id="UP001595887"/>
    </source>
</evidence>
<dbReference type="RefSeq" id="WP_381423191.1">
    <property type="nucleotide sequence ID" value="NZ_JBHSDH010000013.1"/>
</dbReference>
<feature type="signal peptide" evidence="2">
    <location>
        <begin position="1"/>
        <end position="21"/>
    </location>
</feature>
<feature type="chain" id="PRO_5045298168" evidence="2">
    <location>
        <begin position="22"/>
        <end position="326"/>
    </location>
</feature>
<dbReference type="Pfam" id="PF13795">
    <property type="entry name" value="HupE_UreJ_2"/>
    <property type="match status" value="1"/>
</dbReference>
<feature type="transmembrane region" description="Helical" evidence="1">
    <location>
        <begin position="176"/>
        <end position="199"/>
    </location>
</feature>
<accession>A0ABV8RGB2</accession>
<keyword evidence="1" id="KW-0812">Transmembrane</keyword>
<evidence type="ECO:0000313" key="3">
    <source>
        <dbReference type="EMBL" id="MFC4292472.1"/>
    </source>
</evidence>
<evidence type="ECO:0000256" key="2">
    <source>
        <dbReference type="SAM" id="SignalP"/>
    </source>
</evidence>
<dbReference type="EMBL" id="JBHSDH010000013">
    <property type="protein sequence ID" value="MFC4292472.1"/>
    <property type="molecule type" value="Genomic_DNA"/>
</dbReference>
<organism evidence="3 4">
    <name type="scientific">Sphingorhabdus arenilitoris</name>
    <dbReference type="NCBI Taxonomy" id="1490041"/>
    <lineage>
        <taxon>Bacteria</taxon>
        <taxon>Pseudomonadati</taxon>
        <taxon>Pseudomonadota</taxon>
        <taxon>Alphaproteobacteria</taxon>
        <taxon>Sphingomonadales</taxon>
        <taxon>Sphingomonadaceae</taxon>
        <taxon>Sphingorhabdus</taxon>
    </lineage>
</organism>